<evidence type="ECO:0000313" key="3">
    <source>
        <dbReference type="Proteomes" id="UP001056035"/>
    </source>
</evidence>
<accession>A0ABY5DVK9</accession>
<sequence>MPPAPVPGPDELAHLRADARYARERLALYRAKAYGMRETSPVRMRELERRAEQTAERLAAAERAAAPAAPDPGASATPDGG</sequence>
<dbReference type="EMBL" id="CP098502">
    <property type="protein sequence ID" value="UTI65107.1"/>
    <property type="molecule type" value="Genomic_DNA"/>
</dbReference>
<evidence type="ECO:0000313" key="2">
    <source>
        <dbReference type="EMBL" id="UTI65107.1"/>
    </source>
</evidence>
<dbReference type="Proteomes" id="UP001056035">
    <property type="component" value="Chromosome"/>
</dbReference>
<name>A0ABY5DVK9_9ACTN</name>
<evidence type="ECO:0000256" key="1">
    <source>
        <dbReference type="SAM" id="MobiDB-lite"/>
    </source>
</evidence>
<reference evidence="2 3" key="1">
    <citation type="submission" date="2022-06" db="EMBL/GenBank/DDBJ databases">
        <title>Paraconexibacter antarcticus.</title>
        <authorList>
            <person name="Kim C.S."/>
        </authorList>
    </citation>
    <scope>NUCLEOTIDE SEQUENCE [LARGE SCALE GENOMIC DNA]</scope>
    <source>
        <strain evidence="2 3">02-257</strain>
    </source>
</reference>
<organism evidence="2 3">
    <name type="scientific">Paraconexibacter antarcticus</name>
    <dbReference type="NCBI Taxonomy" id="2949664"/>
    <lineage>
        <taxon>Bacteria</taxon>
        <taxon>Bacillati</taxon>
        <taxon>Actinomycetota</taxon>
        <taxon>Thermoleophilia</taxon>
        <taxon>Solirubrobacterales</taxon>
        <taxon>Paraconexibacteraceae</taxon>
        <taxon>Paraconexibacter</taxon>
    </lineage>
</organism>
<dbReference type="RefSeq" id="WP_254571797.1">
    <property type="nucleotide sequence ID" value="NZ_CP098502.1"/>
</dbReference>
<feature type="region of interest" description="Disordered" evidence="1">
    <location>
        <begin position="50"/>
        <end position="81"/>
    </location>
</feature>
<keyword evidence="3" id="KW-1185">Reference proteome</keyword>
<gene>
    <name evidence="2" type="ORF">NBH00_02590</name>
</gene>
<feature type="compositionally biased region" description="Low complexity" evidence="1">
    <location>
        <begin position="56"/>
        <end position="68"/>
    </location>
</feature>
<proteinExistence type="predicted"/>
<protein>
    <submittedName>
        <fullName evidence="2">Uncharacterized protein</fullName>
    </submittedName>
</protein>